<organism evidence="1 2">
    <name type="scientific">Peribacillus simplex NBRC 15720 = DSM 1321</name>
    <dbReference type="NCBI Taxonomy" id="1349754"/>
    <lineage>
        <taxon>Bacteria</taxon>
        <taxon>Bacillati</taxon>
        <taxon>Bacillota</taxon>
        <taxon>Bacilli</taxon>
        <taxon>Bacillales</taxon>
        <taxon>Bacillaceae</taxon>
        <taxon>Peribacillus</taxon>
    </lineage>
</organism>
<reference evidence="1 2" key="1">
    <citation type="submission" date="2016-10" db="EMBL/GenBank/DDBJ databases">
        <title>The whole genome sequencing and assembly of Bacillus simplex DSM 1321 strain.</title>
        <authorList>
            <person name="Park M.-K."/>
            <person name="Lee Y.-J."/>
            <person name="Yi H."/>
            <person name="Bahn Y.-S."/>
            <person name="Kim J.F."/>
            <person name="Lee D.-W."/>
        </authorList>
    </citation>
    <scope>NUCLEOTIDE SEQUENCE [LARGE SCALE GENOMIC DNA]</scope>
    <source>
        <strain evidence="1 2">DSM 1321</strain>
    </source>
</reference>
<dbReference type="EMBL" id="CP017704">
    <property type="protein sequence ID" value="ASS94813.1"/>
    <property type="molecule type" value="Genomic_DNA"/>
</dbReference>
<accession>A0A223EHX7</accession>
<sequence length="77" mass="9245">MQQVFTIKKQDMVSSMSCFYLFTRCEFQFVTTIKLDLKDNEPYIQNVKREFSNLQVSPRSQCGPLKVKWNRNEDEKE</sequence>
<dbReference type="AlphaFoldDB" id="A0A223EHX7"/>
<gene>
    <name evidence="1" type="ORF">BS1321_13310</name>
</gene>
<evidence type="ECO:0000313" key="2">
    <source>
        <dbReference type="Proteomes" id="UP000214618"/>
    </source>
</evidence>
<protein>
    <submittedName>
        <fullName evidence="1">Uncharacterized protein</fullName>
    </submittedName>
</protein>
<name>A0A223EHX7_9BACI</name>
<dbReference type="Proteomes" id="UP000214618">
    <property type="component" value="Chromosome"/>
</dbReference>
<evidence type="ECO:0000313" key="1">
    <source>
        <dbReference type="EMBL" id="ASS94813.1"/>
    </source>
</evidence>
<proteinExistence type="predicted"/>